<protein>
    <recommendedName>
        <fullName evidence="3 8">peptidylprolyl isomerase</fullName>
        <ecNumber evidence="3 8">5.2.1.8</ecNumber>
    </recommendedName>
</protein>
<evidence type="ECO:0000256" key="8">
    <source>
        <dbReference type="PROSITE-ProRule" id="PRU00277"/>
    </source>
</evidence>
<feature type="repeat" description="TPR" evidence="9">
    <location>
        <begin position="485"/>
        <end position="518"/>
    </location>
</feature>
<dbReference type="SUPFAM" id="SSF54534">
    <property type="entry name" value="FKBP-like"/>
    <property type="match status" value="3"/>
</dbReference>
<dbReference type="InterPro" id="IPR019734">
    <property type="entry name" value="TPR_rpt"/>
</dbReference>
<dbReference type="InterPro" id="IPR001179">
    <property type="entry name" value="PPIase_FKBP_dom"/>
</dbReference>
<evidence type="ECO:0000256" key="2">
    <source>
        <dbReference type="ARBA" id="ARBA00006577"/>
    </source>
</evidence>
<evidence type="ECO:0000256" key="6">
    <source>
        <dbReference type="ARBA" id="ARBA00022860"/>
    </source>
</evidence>
<reference evidence="11 14" key="2">
    <citation type="journal article" date="2014" name="BMC Genomics">
        <title>An improved genome release (version Mt4.0) for the model legume Medicago truncatula.</title>
        <authorList>
            <person name="Tang H."/>
            <person name="Krishnakumar V."/>
            <person name="Bidwell S."/>
            <person name="Rosen B."/>
            <person name="Chan A."/>
            <person name="Zhou S."/>
            <person name="Gentzbittel L."/>
            <person name="Childs K.L."/>
            <person name="Yandell M."/>
            <person name="Gundlach H."/>
            <person name="Mayer K.F."/>
            <person name="Schwartz D.C."/>
            <person name="Town C.D."/>
        </authorList>
    </citation>
    <scope>GENOME REANNOTATION</scope>
    <source>
        <strain evidence="13 14">cv. Jemalong A17</strain>
    </source>
</reference>
<proteinExistence type="inferred from homology"/>
<dbReference type="FunFam" id="3.10.50.40:FF:000017">
    <property type="entry name" value="Peptidylprolyl isomerase"/>
    <property type="match status" value="1"/>
</dbReference>
<dbReference type="EnsemblPlants" id="AET01419">
    <property type="protein sequence ID" value="AET01419"/>
    <property type="gene ID" value="MTR_8g012340"/>
</dbReference>
<dbReference type="Gramene" id="rna44981">
    <property type="protein sequence ID" value="RHN38997.1"/>
    <property type="gene ID" value="gene44981"/>
</dbReference>
<dbReference type="InterPro" id="IPR011990">
    <property type="entry name" value="TPR-like_helical_dom_sf"/>
</dbReference>
<dbReference type="eggNOG" id="KOG0543">
    <property type="taxonomic scope" value="Eukaryota"/>
</dbReference>
<feature type="domain" description="PPIase FKBP-type" evidence="10">
    <location>
        <begin position="291"/>
        <end position="385"/>
    </location>
</feature>
<keyword evidence="5 9" id="KW-0802">TPR repeat</keyword>
<dbReference type="GO" id="GO:0003755">
    <property type="term" value="F:peptidyl-prolyl cis-trans isomerase activity"/>
    <property type="evidence" value="ECO:0000318"/>
    <property type="project" value="GO_Central"/>
</dbReference>
<dbReference type="FunFam" id="3.10.50.40:FF:000022">
    <property type="entry name" value="Peptidylprolyl isomerase"/>
    <property type="match status" value="1"/>
</dbReference>
<dbReference type="Pfam" id="PF00515">
    <property type="entry name" value="TPR_1"/>
    <property type="match status" value="1"/>
</dbReference>
<evidence type="ECO:0000256" key="4">
    <source>
        <dbReference type="ARBA" id="ARBA00022737"/>
    </source>
</evidence>
<evidence type="ECO:0000313" key="12">
    <source>
        <dbReference type="EMBL" id="RHN38997.1"/>
    </source>
</evidence>
<keyword evidence="8" id="KW-0697">Rotamase</keyword>
<dbReference type="Gene3D" id="3.10.50.40">
    <property type="match status" value="3"/>
</dbReference>
<dbReference type="HOGENOM" id="CLU_013615_13_4_1"/>
<dbReference type="OMA" id="FGAEGNE"/>
<dbReference type="Proteomes" id="UP000265566">
    <property type="component" value="Chromosome 8"/>
</dbReference>
<evidence type="ECO:0000259" key="10">
    <source>
        <dbReference type="PROSITE" id="PS50059"/>
    </source>
</evidence>
<keyword evidence="4" id="KW-0677">Repeat</keyword>
<evidence type="ECO:0000256" key="1">
    <source>
        <dbReference type="ARBA" id="ARBA00000971"/>
    </source>
</evidence>
<dbReference type="Pfam" id="PF00254">
    <property type="entry name" value="FKBP_C"/>
    <property type="match status" value="3"/>
</dbReference>
<dbReference type="EC" id="5.2.1.8" evidence="3 8"/>
<dbReference type="EMBL" id="PSQE01000008">
    <property type="protein sequence ID" value="RHN38997.1"/>
    <property type="molecule type" value="Genomic_DNA"/>
</dbReference>
<dbReference type="PANTHER" id="PTHR46512:SF11">
    <property type="entry name" value="PEPTIDYLPROLYL ISOMERASE"/>
    <property type="match status" value="1"/>
</dbReference>
<dbReference type="GO" id="GO:0070370">
    <property type="term" value="P:cellular heat acclimation"/>
    <property type="evidence" value="ECO:0007669"/>
    <property type="project" value="UniProtKB-ARBA"/>
</dbReference>
<dbReference type="SMART" id="SM00028">
    <property type="entry name" value="TPR"/>
    <property type="match status" value="3"/>
</dbReference>
<reference evidence="11 14" key="1">
    <citation type="journal article" date="2011" name="Nature">
        <title>The Medicago genome provides insight into the evolution of rhizobial symbioses.</title>
        <authorList>
            <person name="Young N.D."/>
            <person name="Debelle F."/>
            <person name="Oldroyd G.E."/>
            <person name="Geurts R."/>
            <person name="Cannon S.B."/>
            <person name="Udvardi M.K."/>
            <person name="Benedito V.A."/>
            <person name="Mayer K.F."/>
            <person name="Gouzy J."/>
            <person name="Schoof H."/>
            <person name="Van de Peer Y."/>
            <person name="Proost S."/>
            <person name="Cook D.R."/>
            <person name="Meyers B.C."/>
            <person name="Spannagl M."/>
            <person name="Cheung F."/>
            <person name="De Mita S."/>
            <person name="Krishnakumar V."/>
            <person name="Gundlach H."/>
            <person name="Zhou S."/>
            <person name="Mudge J."/>
            <person name="Bharti A.K."/>
            <person name="Murray J.D."/>
            <person name="Naoumkina M.A."/>
            <person name="Rosen B."/>
            <person name="Silverstein K.A."/>
            <person name="Tang H."/>
            <person name="Rombauts S."/>
            <person name="Zhao P.X."/>
            <person name="Zhou P."/>
            <person name="Barbe V."/>
            <person name="Bardou P."/>
            <person name="Bechner M."/>
            <person name="Bellec A."/>
            <person name="Berger A."/>
            <person name="Berges H."/>
            <person name="Bidwell S."/>
            <person name="Bisseling T."/>
            <person name="Choisne N."/>
            <person name="Couloux A."/>
            <person name="Denny R."/>
            <person name="Deshpande S."/>
            <person name="Dai X."/>
            <person name="Doyle J.J."/>
            <person name="Dudez A.M."/>
            <person name="Farmer A.D."/>
            <person name="Fouteau S."/>
            <person name="Franken C."/>
            <person name="Gibelin C."/>
            <person name="Gish J."/>
            <person name="Goldstein S."/>
            <person name="Gonzalez A.J."/>
            <person name="Green P.J."/>
            <person name="Hallab A."/>
            <person name="Hartog M."/>
            <person name="Hua A."/>
            <person name="Humphray S.J."/>
            <person name="Jeong D.H."/>
            <person name="Jing Y."/>
            <person name="Jocker A."/>
            <person name="Kenton S.M."/>
            <person name="Kim D.J."/>
            <person name="Klee K."/>
            <person name="Lai H."/>
            <person name="Lang C."/>
            <person name="Lin S."/>
            <person name="Macmil S.L."/>
            <person name="Magdelenat G."/>
            <person name="Matthews L."/>
            <person name="McCorrison J."/>
            <person name="Monaghan E.L."/>
            <person name="Mun J.H."/>
            <person name="Najar F.Z."/>
            <person name="Nicholson C."/>
            <person name="Noirot C."/>
            <person name="O'Bleness M."/>
            <person name="Paule C.R."/>
            <person name="Poulain J."/>
            <person name="Prion F."/>
            <person name="Qin B."/>
            <person name="Qu C."/>
            <person name="Retzel E.F."/>
            <person name="Riddle C."/>
            <person name="Sallet E."/>
            <person name="Samain S."/>
            <person name="Samson N."/>
            <person name="Sanders I."/>
            <person name="Saurat O."/>
            <person name="Scarpelli C."/>
            <person name="Schiex T."/>
            <person name="Segurens B."/>
            <person name="Severin A.J."/>
            <person name="Sherrier D.J."/>
            <person name="Shi R."/>
            <person name="Sims S."/>
            <person name="Singer S.R."/>
            <person name="Sinharoy S."/>
            <person name="Sterck L."/>
            <person name="Viollet A."/>
            <person name="Wang B.B."/>
            <person name="Wang K."/>
            <person name="Wang M."/>
            <person name="Wang X."/>
            <person name="Warfsmann J."/>
            <person name="Weissenbach J."/>
            <person name="White D.D."/>
            <person name="White J.D."/>
            <person name="Wiley G.B."/>
            <person name="Wincker P."/>
            <person name="Xing Y."/>
            <person name="Yang L."/>
            <person name="Yao Z."/>
            <person name="Ying F."/>
            <person name="Zhai J."/>
            <person name="Zhou L."/>
            <person name="Zuber A."/>
            <person name="Denarie J."/>
            <person name="Dixon R.A."/>
            <person name="May G.D."/>
            <person name="Schwartz D.C."/>
            <person name="Rogers J."/>
            <person name="Quetier F."/>
            <person name="Town C.D."/>
            <person name="Roe B.A."/>
        </authorList>
    </citation>
    <scope>NUCLEOTIDE SEQUENCE [LARGE SCALE GENOMIC DNA]</scope>
    <source>
        <strain evidence="11">A17</strain>
        <strain evidence="13 14">cv. Jemalong A17</strain>
    </source>
</reference>
<evidence type="ECO:0000256" key="9">
    <source>
        <dbReference type="PROSITE-ProRule" id="PRU00339"/>
    </source>
</evidence>
<dbReference type="Proteomes" id="UP000002051">
    <property type="component" value="Chromosome 8"/>
</dbReference>
<evidence type="ECO:0000313" key="13">
    <source>
        <dbReference type="EnsemblPlants" id="AET01419"/>
    </source>
</evidence>
<dbReference type="InterPro" id="IPR050754">
    <property type="entry name" value="FKBP4/5/8-like"/>
</dbReference>
<dbReference type="STRING" id="3880.G7LF61"/>
<dbReference type="PaxDb" id="3880-AET01419"/>
<accession>G7LF61</accession>
<dbReference type="InterPro" id="IPR046357">
    <property type="entry name" value="PPIase_dom_sf"/>
</dbReference>
<dbReference type="PROSITE" id="PS50005">
    <property type="entry name" value="TPR"/>
    <property type="match status" value="1"/>
</dbReference>
<organism evidence="11 14">
    <name type="scientific">Medicago truncatula</name>
    <name type="common">Barrel medic</name>
    <name type="synonym">Medicago tribuloides</name>
    <dbReference type="NCBI Taxonomy" id="3880"/>
    <lineage>
        <taxon>Eukaryota</taxon>
        <taxon>Viridiplantae</taxon>
        <taxon>Streptophyta</taxon>
        <taxon>Embryophyta</taxon>
        <taxon>Tracheophyta</taxon>
        <taxon>Spermatophyta</taxon>
        <taxon>Magnoliopsida</taxon>
        <taxon>eudicotyledons</taxon>
        <taxon>Gunneridae</taxon>
        <taxon>Pentapetalae</taxon>
        <taxon>rosids</taxon>
        <taxon>fabids</taxon>
        <taxon>Fabales</taxon>
        <taxon>Fabaceae</taxon>
        <taxon>Papilionoideae</taxon>
        <taxon>50 kb inversion clade</taxon>
        <taxon>NPAAA clade</taxon>
        <taxon>Hologalegina</taxon>
        <taxon>IRL clade</taxon>
        <taxon>Trifolieae</taxon>
        <taxon>Medicago</taxon>
    </lineage>
</organism>
<keyword evidence="14" id="KW-1185">Reference proteome</keyword>
<evidence type="ECO:0000256" key="5">
    <source>
        <dbReference type="ARBA" id="ARBA00022803"/>
    </source>
</evidence>
<evidence type="ECO:0000256" key="7">
    <source>
        <dbReference type="ARBA" id="ARBA00023235"/>
    </source>
</evidence>
<feature type="domain" description="PPIase FKBP-type" evidence="10">
    <location>
        <begin position="174"/>
        <end position="263"/>
    </location>
</feature>
<reference evidence="12" key="5">
    <citation type="journal article" date="2018" name="Nat. Plants">
        <title>Whole-genome landscape of Medicago truncatula symbiotic genes.</title>
        <authorList>
            <person name="Pecrix Y."/>
            <person name="Gamas P."/>
            <person name="Carrere S."/>
        </authorList>
    </citation>
    <scope>NUCLEOTIDE SEQUENCE</scope>
    <source>
        <tissue evidence="12">Leaves</tissue>
    </source>
</reference>
<reference evidence="13" key="3">
    <citation type="submission" date="2015-04" db="UniProtKB">
        <authorList>
            <consortium name="EnsemblPlants"/>
        </authorList>
    </citation>
    <scope>IDENTIFICATION</scope>
    <source>
        <strain evidence="13">cv. Jemalong A17</strain>
    </source>
</reference>
<comment type="similarity">
    <text evidence="2">Belongs to the FKBP-type PPIase family.</text>
</comment>
<dbReference type="SUPFAM" id="SSF48452">
    <property type="entry name" value="TPR-like"/>
    <property type="match status" value="1"/>
</dbReference>
<dbReference type="KEGG" id="mtr:11423961"/>
<dbReference type="AlphaFoldDB" id="G7LF61"/>
<evidence type="ECO:0000313" key="14">
    <source>
        <dbReference type="Proteomes" id="UP000002051"/>
    </source>
</evidence>
<name>G7LF61_MEDTR</name>
<dbReference type="GO" id="GO:0005516">
    <property type="term" value="F:calmodulin binding"/>
    <property type="evidence" value="ECO:0007669"/>
    <property type="project" value="UniProtKB-KW"/>
</dbReference>
<dbReference type="PROSITE" id="PS50059">
    <property type="entry name" value="FKBP_PPIASE"/>
    <property type="match status" value="3"/>
</dbReference>
<dbReference type="EMBL" id="CM001224">
    <property type="protein sequence ID" value="AET01419.1"/>
    <property type="molecule type" value="Genomic_DNA"/>
</dbReference>
<dbReference type="Gene3D" id="1.25.40.10">
    <property type="entry name" value="Tetratricopeptide repeat domain"/>
    <property type="match status" value="1"/>
</dbReference>
<dbReference type="PANTHER" id="PTHR46512">
    <property type="entry name" value="PEPTIDYLPROLYL ISOMERASE"/>
    <property type="match status" value="1"/>
</dbReference>
<evidence type="ECO:0000256" key="3">
    <source>
        <dbReference type="ARBA" id="ARBA00013194"/>
    </source>
</evidence>
<dbReference type="FunFam" id="1.25.40.10:FF:000008">
    <property type="entry name" value="Peptidylprolyl isomerase"/>
    <property type="match status" value="1"/>
</dbReference>
<dbReference type="OrthoDB" id="1902587at2759"/>
<sequence>MDEDFDIPAVDSMNDDFDFAGAGDNPILKVGEEKEIGKQGLKKKLLKEGEGWDTPDVGDEVHVHYTGTLLDGTKFDSSRDRGTTFNFTLGQGQVIKGWDEGIKTMKKGENALFTIPPELAYGESGSPPTIPPNATLQFDVELLSWTSVKDICKDGGLFKKIVKEGEKWENPKDLDEVLVKYEARLDDGTLVAKSDGVEFTVKEGYFCPALPKAVKTMKKGEKVILTVKPQYGFDEKGKPAHGDEGAVPPNATLEITLELVSWKTVSEVTDDKKVIKKIVKEGEGYERPNDGAVVKLKLIGKLQDGTVFLKKGHGDDEAELFEFTTDEEQVIDGLDRAVMTMKKGEVALLTIAPEYAFGSSESRQELAVVPPNSTLYYEVELVSFIKDKESWDMTTGEKVEAAGKKKEEGNALFKTGKYAKASKRYEKAVKFIEYDTSYTDEQKKSAKALKIACNLNDAACKLKLKDYKQAEKLCTKVLEFESTNVKALYRRAQAYIQLADFDLAEFDIKKALEIDPNNRDVKLEYKTLKEKVKEINKKDAKFYGNMFSKMTKLDSLDINKSAPKDVEPMSIDSKA</sequence>
<keyword evidence="7 8" id="KW-0413">Isomerase</keyword>
<dbReference type="FunFam" id="3.10.50.40:FF:000012">
    <property type="entry name" value="Peptidylprolyl isomerase"/>
    <property type="match status" value="1"/>
</dbReference>
<dbReference type="ExpressionAtlas" id="G7LF61">
    <property type="expression patterns" value="differential"/>
</dbReference>
<keyword evidence="6" id="KW-0112">Calmodulin-binding</keyword>
<feature type="domain" description="PPIase FKBP-type" evidence="10">
    <location>
        <begin position="58"/>
        <end position="146"/>
    </location>
</feature>
<evidence type="ECO:0000313" key="11">
    <source>
        <dbReference type="EMBL" id="AET01419.1"/>
    </source>
</evidence>
<gene>
    <name evidence="13" type="primary">11423961</name>
    <name evidence="11" type="ordered locus">MTR_8g012340</name>
    <name evidence="12" type="ORF">MtrunA17_Chr8g0339141</name>
</gene>
<reference evidence="15" key="4">
    <citation type="journal article" date="2018" name="Nat. Plants">
        <title>Whole-genome landscape of Medicago truncatula symbiotic genes.</title>
        <authorList>
            <person name="Pecrix Y."/>
            <person name="Staton S.E."/>
            <person name="Sallet E."/>
            <person name="Lelandais-Briere C."/>
            <person name="Moreau S."/>
            <person name="Carrere S."/>
            <person name="Blein T."/>
            <person name="Jardinaud M.F."/>
            <person name="Latrasse D."/>
            <person name="Zouine M."/>
            <person name="Zahm M."/>
            <person name="Kreplak J."/>
            <person name="Mayjonade B."/>
            <person name="Satge C."/>
            <person name="Perez M."/>
            <person name="Cauet S."/>
            <person name="Marande W."/>
            <person name="Chantry-Darmon C."/>
            <person name="Lopez-Roques C."/>
            <person name="Bouchez O."/>
            <person name="Berard A."/>
            <person name="Debelle F."/>
            <person name="Munos S."/>
            <person name="Bendahmane A."/>
            <person name="Berges H."/>
            <person name="Niebel A."/>
            <person name="Buitink J."/>
            <person name="Frugier F."/>
            <person name="Benhamed M."/>
            <person name="Crespi M."/>
            <person name="Gouzy J."/>
            <person name="Gamas P."/>
        </authorList>
    </citation>
    <scope>NUCLEOTIDE SEQUENCE [LARGE SCALE GENOMIC DNA]</scope>
    <source>
        <strain evidence="15">cv. Jemalong A17</strain>
    </source>
</reference>
<comment type="catalytic activity">
    <reaction evidence="1 8">
        <text>[protein]-peptidylproline (omega=180) = [protein]-peptidylproline (omega=0)</text>
        <dbReference type="Rhea" id="RHEA:16237"/>
        <dbReference type="Rhea" id="RHEA-COMP:10747"/>
        <dbReference type="Rhea" id="RHEA-COMP:10748"/>
        <dbReference type="ChEBI" id="CHEBI:83833"/>
        <dbReference type="ChEBI" id="CHEBI:83834"/>
        <dbReference type="EC" id="5.2.1.8"/>
    </reaction>
</comment>
<evidence type="ECO:0000313" key="15">
    <source>
        <dbReference type="Proteomes" id="UP000265566"/>
    </source>
</evidence>